<protein>
    <submittedName>
        <fullName evidence="1">Uncharacterized protein</fullName>
    </submittedName>
</protein>
<evidence type="ECO:0000313" key="2">
    <source>
        <dbReference type="Proteomes" id="UP000596742"/>
    </source>
</evidence>
<comment type="caution">
    <text evidence="1">The sequence shown here is derived from an EMBL/GenBank/DDBJ whole genome shotgun (WGS) entry which is preliminary data.</text>
</comment>
<proteinExistence type="predicted"/>
<accession>A0A8B6DQU7</accession>
<organism evidence="1 2">
    <name type="scientific">Mytilus galloprovincialis</name>
    <name type="common">Mediterranean mussel</name>
    <dbReference type="NCBI Taxonomy" id="29158"/>
    <lineage>
        <taxon>Eukaryota</taxon>
        <taxon>Metazoa</taxon>
        <taxon>Spiralia</taxon>
        <taxon>Lophotrochozoa</taxon>
        <taxon>Mollusca</taxon>
        <taxon>Bivalvia</taxon>
        <taxon>Autobranchia</taxon>
        <taxon>Pteriomorphia</taxon>
        <taxon>Mytilida</taxon>
        <taxon>Mytiloidea</taxon>
        <taxon>Mytilidae</taxon>
        <taxon>Mytilinae</taxon>
        <taxon>Mytilus</taxon>
    </lineage>
</organism>
<reference evidence="1" key="1">
    <citation type="submission" date="2018-11" db="EMBL/GenBank/DDBJ databases">
        <authorList>
            <person name="Alioto T."/>
            <person name="Alioto T."/>
        </authorList>
    </citation>
    <scope>NUCLEOTIDE SEQUENCE</scope>
</reference>
<keyword evidence="2" id="KW-1185">Reference proteome</keyword>
<sequence>MERDNQQIHLSLLGKFVGWRLKIKSSRSEVVIQDEVLNYDSAFKVTCIIEPSEEFHDRGKALVGKTVVTSNETVPVSLLNISDNFQVLNVGTLVGYLIRAEANLFAGSDSDLVQAHINIVKHRIHTGATRPINQPPQEDQHINNMMLKNIKPSEGPWSSEIVLVRKGWEHYVLCRL</sequence>
<name>A0A8B6DQU7_MYTGA</name>
<dbReference type="AlphaFoldDB" id="A0A8B6DQU7"/>
<evidence type="ECO:0000313" key="1">
    <source>
        <dbReference type="EMBL" id="VDI22973.1"/>
    </source>
</evidence>
<gene>
    <name evidence="1" type="ORF">MGAL_10B065311</name>
</gene>
<dbReference type="Proteomes" id="UP000596742">
    <property type="component" value="Unassembled WGS sequence"/>
</dbReference>
<dbReference type="EMBL" id="UYJE01003861">
    <property type="protein sequence ID" value="VDI22973.1"/>
    <property type="molecule type" value="Genomic_DNA"/>
</dbReference>